<sequence>MLHGARIHSLTHCFLQYKNIIRIKWSEVTHRDIDTTKFDVLGIGNLDDGLVMVLELAGGFLNNDGQTKLDDDTKKLYENVKTSLNLKKNLDKILTALYHSKFI</sequence>
<dbReference type="EMBL" id="BAABUJ010000005">
    <property type="protein sequence ID" value="GAA5795748.1"/>
    <property type="molecule type" value="Genomic_DNA"/>
</dbReference>
<evidence type="ECO:0008006" key="3">
    <source>
        <dbReference type="Google" id="ProtNLM"/>
    </source>
</evidence>
<organism evidence="1 2">
    <name type="scientific">Helicostylum pulchrum</name>
    <dbReference type="NCBI Taxonomy" id="562976"/>
    <lineage>
        <taxon>Eukaryota</taxon>
        <taxon>Fungi</taxon>
        <taxon>Fungi incertae sedis</taxon>
        <taxon>Mucoromycota</taxon>
        <taxon>Mucoromycotina</taxon>
        <taxon>Mucoromycetes</taxon>
        <taxon>Mucorales</taxon>
        <taxon>Mucorineae</taxon>
        <taxon>Mucoraceae</taxon>
        <taxon>Helicostylum</taxon>
    </lineage>
</organism>
<gene>
    <name evidence="1" type="ORF">HPULCUR_001110</name>
</gene>
<protein>
    <recommendedName>
        <fullName evidence="3">Protein kinase domain-containing protein</fullName>
    </recommendedName>
</protein>
<keyword evidence="2" id="KW-1185">Reference proteome</keyword>
<evidence type="ECO:0000313" key="2">
    <source>
        <dbReference type="Proteomes" id="UP001476247"/>
    </source>
</evidence>
<comment type="caution">
    <text evidence="1">The sequence shown here is derived from an EMBL/GenBank/DDBJ whole genome shotgun (WGS) entry which is preliminary data.</text>
</comment>
<dbReference type="Proteomes" id="UP001476247">
    <property type="component" value="Unassembled WGS sequence"/>
</dbReference>
<proteinExistence type="predicted"/>
<name>A0ABP9XLS2_9FUNG</name>
<reference evidence="1 2" key="1">
    <citation type="submission" date="2024-04" db="EMBL/GenBank/DDBJ databases">
        <title>genome sequences of Mucor flavus KT1a and Helicostylum pulchrum KT1b strains isolation_sourced from the surface of a dry-aged beef.</title>
        <authorList>
            <person name="Toyotome T."/>
            <person name="Hosono M."/>
            <person name="Torimaru M."/>
            <person name="Fukuda K."/>
            <person name="Mikami N."/>
        </authorList>
    </citation>
    <scope>NUCLEOTIDE SEQUENCE [LARGE SCALE GENOMIC DNA]</scope>
    <source>
        <strain evidence="1 2">KT1b</strain>
    </source>
</reference>
<evidence type="ECO:0000313" key="1">
    <source>
        <dbReference type="EMBL" id="GAA5795748.1"/>
    </source>
</evidence>
<accession>A0ABP9XLS2</accession>